<dbReference type="STRING" id="64971.SAMN05421831_102266"/>
<accession>A0A1H6R437</accession>
<dbReference type="InterPro" id="IPR043129">
    <property type="entry name" value="ATPase_NBD"/>
</dbReference>
<evidence type="ECO:0000259" key="1">
    <source>
        <dbReference type="SMART" id="SM00842"/>
    </source>
</evidence>
<reference evidence="3" key="1">
    <citation type="submission" date="2016-10" db="EMBL/GenBank/DDBJ databases">
        <authorList>
            <person name="Varghese N."/>
            <person name="Submissions S."/>
        </authorList>
    </citation>
    <scope>NUCLEOTIDE SEQUENCE [LARGE SCALE GENOMIC DNA]</scope>
    <source>
        <strain evidence="3">DSM 7165</strain>
    </source>
</reference>
<dbReference type="PANTHER" id="PTHR32432">
    <property type="entry name" value="CELL DIVISION PROTEIN FTSA-RELATED"/>
    <property type="match status" value="1"/>
</dbReference>
<dbReference type="CDD" id="cd24049">
    <property type="entry name" value="ASKHA_NBD_PilM"/>
    <property type="match status" value="1"/>
</dbReference>
<dbReference type="EMBL" id="FNYH01000002">
    <property type="protein sequence ID" value="SEI47984.1"/>
    <property type="molecule type" value="Genomic_DNA"/>
</dbReference>
<dbReference type="SMART" id="SM00842">
    <property type="entry name" value="FtsA"/>
    <property type="match status" value="1"/>
</dbReference>
<dbReference type="InterPro" id="IPR050696">
    <property type="entry name" value="FtsA/MreB"/>
</dbReference>
<evidence type="ECO:0000313" key="3">
    <source>
        <dbReference type="Proteomes" id="UP000242999"/>
    </source>
</evidence>
<dbReference type="NCBIfam" id="TIGR01175">
    <property type="entry name" value="pilM"/>
    <property type="match status" value="1"/>
</dbReference>
<dbReference type="OrthoDB" id="9773403at2"/>
<gene>
    <name evidence="2" type="ORF">SAMN05421831_102266</name>
</gene>
<dbReference type="GO" id="GO:0051301">
    <property type="term" value="P:cell division"/>
    <property type="evidence" value="ECO:0007669"/>
    <property type="project" value="InterPro"/>
</dbReference>
<dbReference type="RefSeq" id="WP_093308602.1">
    <property type="nucleotide sequence ID" value="NZ_FNYH01000002.1"/>
</dbReference>
<protein>
    <submittedName>
        <fullName evidence="2">Type IV pilus assembly protein PilM</fullName>
    </submittedName>
</protein>
<dbReference type="Pfam" id="PF11104">
    <property type="entry name" value="PilM_2"/>
    <property type="match status" value="1"/>
</dbReference>
<dbReference type="AlphaFoldDB" id="A0A1H6R437"/>
<dbReference type="SUPFAM" id="SSF53067">
    <property type="entry name" value="Actin-like ATPase domain"/>
    <property type="match status" value="2"/>
</dbReference>
<dbReference type="PANTHER" id="PTHR32432:SF3">
    <property type="entry name" value="ETHANOLAMINE UTILIZATION PROTEIN EUTJ"/>
    <property type="match status" value="1"/>
</dbReference>
<dbReference type="InterPro" id="IPR003494">
    <property type="entry name" value="SHS2_FtsA"/>
</dbReference>
<organism evidence="2 3">
    <name type="scientific">Allopseudospirillum japonicum</name>
    <dbReference type="NCBI Taxonomy" id="64971"/>
    <lineage>
        <taxon>Bacteria</taxon>
        <taxon>Pseudomonadati</taxon>
        <taxon>Pseudomonadota</taxon>
        <taxon>Gammaproteobacteria</taxon>
        <taxon>Oceanospirillales</taxon>
        <taxon>Oceanospirillaceae</taxon>
        <taxon>Allopseudospirillum</taxon>
    </lineage>
</organism>
<dbReference type="PIRSF" id="PIRSF019169">
    <property type="entry name" value="PilM"/>
    <property type="match status" value="1"/>
</dbReference>
<evidence type="ECO:0000313" key="2">
    <source>
        <dbReference type="EMBL" id="SEI47984.1"/>
    </source>
</evidence>
<dbReference type="InterPro" id="IPR005883">
    <property type="entry name" value="PilM"/>
</dbReference>
<name>A0A1H6R437_9GAMM</name>
<keyword evidence="3" id="KW-1185">Reference proteome</keyword>
<dbReference type="Gene3D" id="3.30.1490.300">
    <property type="match status" value="1"/>
</dbReference>
<feature type="domain" description="SHS2" evidence="1">
    <location>
        <begin position="12"/>
        <end position="178"/>
    </location>
</feature>
<dbReference type="Gene3D" id="3.30.420.40">
    <property type="match status" value="2"/>
</dbReference>
<proteinExistence type="predicted"/>
<sequence length="354" mass="39074">MFSFLHKRSPNILGLDITSSAVKLLELGRDGQRFRVESYGVYPLPPDAVNERRIDDIDGVVKAISKVLERARPATRQVAVAVPGTSVITKTLTLRAHMSDDEVENQIMVEADQYIPFALDEVAMDFDRVRHLQEDNKEEILLVACRRDTTQRLDEVLVAAGLVPTIIDVETYAVERAFALIRHQLALETDEEEMVAIVDIGASVTTLSVMLNGEVLYSRDQMFGGKQLTDEIQNRYGITREEAGLAKKRGALPDDYESEILQPFREAVAQQIHRSLQLFFSSSQYNDVDYIVLAGGSAMVKGLVNEVQDYIGTPTLIANPFAAMSLGSKVNANALSSDAPALLIACGLALRSFD</sequence>
<dbReference type="Proteomes" id="UP000242999">
    <property type="component" value="Unassembled WGS sequence"/>
</dbReference>